<keyword evidence="1" id="KW-1133">Transmembrane helix</keyword>
<dbReference type="EMBL" id="NKLP01000245">
    <property type="protein sequence ID" value="TDN29058.1"/>
    <property type="molecule type" value="Genomic_DNA"/>
</dbReference>
<evidence type="ECO:0000313" key="4">
    <source>
        <dbReference type="Proteomes" id="UP000295195"/>
    </source>
</evidence>
<keyword evidence="1" id="KW-0812">Transmembrane</keyword>
<feature type="transmembrane region" description="Helical" evidence="1">
    <location>
        <begin position="12"/>
        <end position="35"/>
    </location>
</feature>
<evidence type="ECO:0000313" key="5">
    <source>
        <dbReference type="Proteomes" id="UP001434419"/>
    </source>
</evidence>
<feature type="transmembrane region" description="Helical" evidence="1">
    <location>
        <begin position="101"/>
        <end position="119"/>
    </location>
</feature>
<evidence type="ECO:0000313" key="3">
    <source>
        <dbReference type="EMBL" id="TDN29058.1"/>
    </source>
</evidence>
<comment type="caution">
    <text evidence="3">The sequence shown here is derived from an EMBL/GenBank/DDBJ whole genome shotgun (WGS) entry which is preliminary data.</text>
</comment>
<protein>
    <submittedName>
        <fullName evidence="3">Uncharacterized protein</fullName>
    </submittedName>
</protein>
<keyword evidence="1" id="KW-0472">Membrane</keyword>
<reference evidence="3 4" key="1">
    <citation type="submission" date="2017-06" db="EMBL/GenBank/DDBJ databases">
        <authorList>
            <person name="Swanenburg J."/>
            <person name="Kort R."/>
        </authorList>
    </citation>
    <scope>NUCLEOTIDE SEQUENCE [LARGE SCALE GENOMIC DNA]</scope>
    <source>
        <strain evidence="3 4">RL05</strain>
    </source>
</reference>
<proteinExistence type="predicted"/>
<gene>
    <name evidence="2" type="ORF">ABVC42_00900</name>
    <name evidence="3" type="ORF">CEE75_11810</name>
</gene>
<organism evidence="3 4">
    <name type="scientific">Lactobacillus crispatus</name>
    <dbReference type="NCBI Taxonomy" id="47770"/>
    <lineage>
        <taxon>Bacteria</taxon>
        <taxon>Bacillati</taxon>
        <taxon>Bacillota</taxon>
        <taxon>Bacilli</taxon>
        <taxon>Lactobacillales</taxon>
        <taxon>Lactobacillaceae</taxon>
        <taxon>Lactobacillus</taxon>
    </lineage>
</organism>
<name>A0A135Z4D7_9LACO</name>
<evidence type="ECO:0000256" key="1">
    <source>
        <dbReference type="SAM" id="Phobius"/>
    </source>
</evidence>
<dbReference type="Proteomes" id="UP001434419">
    <property type="component" value="Unassembled WGS sequence"/>
</dbReference>
<dbReference type="EMBL" id="JBETVU010000007">
    <property type="protein sequence ID" value="MES5148518.1"/>
    <property type="molecule type" value="Genomic_DNA"/>
</dbReference>
<accession>A0A135Z4D7</accession>
<evidence type="ECO:0000313" key="2">
    <source>
        <dbReference type="EMBL" id="MES5148518.1"/>
    </source>
</evidence>
<dbReference type="AlphaFoldDB" id="A0A135Z4D7"/>
<feature type="transmembrane region" description="Helical" evidence="1">
    <location>
        <begin position="78"/>
        <end position="95"/>
    </location>
</feature>
<sequence length="169" mass="19374">MTSSQAWIQANLLASYGSLLFSALNIISIIVLLIIGMVQKDDLNYYLFNPDTDYVLDENGRQILDQNRQPTFKKFMHWRKSPIVFLALAVANFIVLQFPVLGVWMYIICLILTGVEFFWTVDYKNYLANLIADSAYLTWSWVIIFETTLNWVTILIFIVTSLATSGIGI</sequence>
<reference evidence="2" key="2">
    <citation type="submission" date="2024-06" db="EMBL/GenBank/DDBJ databases">
        <title>Vaginal Lactobacillus fatty acid response mechanisms reveal a metabolite-targeted strategy for bacterial vaginosis treatment.</title>
        <authorList>
            <person name="Zhu M."/>
            <person name="Blainey P.C."/>
            <person name="Bloom S.M."/>
            <person name="Kwon D.S."/>
        </authorList>
    </citation>
    <scope>NUCLEOTIDE SEQUENCE</scope>
    <source>
        <strain evidence="2">194_F1_1</strain>
    </source>
</reference>
<dbReference type="Proteomes" id="UP000295195">
    <property type="component" value="Unassembled WGS sequence"/>
</dbReference>
<dbReference type="RefSeq" id="WP_060462925.1">
    <property type="nucleotide sequence ID" value="NZ_CP083390.1"/>
</dbReference>
<keyword evidence="5" id="KW-1185">Reference proteome</keyword>